<dbReference type="AlphaFoldDB" id="Q47TE3"/>
<evidence type="ECO:0000256" key="1">
    <source>
        <dbReference type="SAM" id="MobiDB-lite"/>
    </source>
</evidence>
<sequence>MPLRYPVTDPQRSLQPFRAAMPLRPAPARGEPLRSPGDNPHRGHDRSRTVLPRAGGARHPPAPSAARAAPRSPRQATGLFGTPPQILM</sequence>
<feature type="compositionally biased region" description="Low complexity" evidence="1">
    <location>
        <begin position="52"/>
        <end position="74"/>
    </location>
</feature>
<name>Q47TE3_THEFY</name>
<reference evidence="2" key="1">
    <citation type="submission" date="2005-07" db="EMBL/GenBank/DDBJ databases">
        <title>Complete sequence of Thermobifida fusca YX.</title>
        <authorList>
            <consortium name="US DOE Joint Genome Institute"/>
            <person name="Copeland A."/>
            <person name="Lucas S."/>
            <person name="Lapidus A."/>
            <person name="Barry K."/>
            <person name="Detter J.C."/>
            <person name="Glavina T."/>
            <person name="Hammon N."/>
            <person name="Israni S."/>
            <person name="Pitluck S."/>
            <person name="Di Bartolo G."/>
            <person name="Chain P."/>
            <person name="Schmutz J."/>
            <person name="Larimer F."/>
            <person name="Land M."/>
            <person name="Lykidis A."/>
            <person name="Richardson P."/>
        </authorList>
    </citation>
    <scope>NUCLEOTIDE SEQUENCE</scope>
    <source>
        <strain evidence="2">YX</strain>
    </source>
</reference>
<gene>
    <name evidence="2" type="ordered locus">Tfu_0233</name>
</gene>
<evidence type="ECO:0000313" key="2">
    <source>
        <dbReference type="EMBL" id="AAZ54271.1"/>
    </source>
</evidence>
<feature type="region of interest" description="Disordered" evidence="1">
    <location>
        <begin position="1"/>
        <end position="88"/>
    </location>
</feature>
<feature type="compositionally biased region" description="Low complexity" evidence="1">
    <location>
        <begin position="16"/>
        <end position="29"/>
    </location>
</feature>
<accession>Q47TE3</accession>
<proteinExistence type="predicted"/>
<dbReference type="KEGG" id="tfu:Tfu_0233"/>
<dbReference type="STRING" id="269800.Tfu_0233"/>
<dbReference type="HOGENOM" id="CLU_2467997_0_0_11"/>
<protein>
    <submittedName>
        <fullName evidence="2">Uncharacterized protein</fullName>
    </submittedName>
</protein>
<organism evidence="2">
    <name type="scientific">Thermobifida fusca (strain YX)</name>
    <dbReference type="NCBI Taxonomy" id="269800"/>
    <lineage>
        <taxon>Bacteria</taxon>
        <taxon>Bacillati</taxon>
        <taxon>Actinomycetota</taxon>
        <taxon>Actinomycetes</taxon>
        <taxon>Streptosporangiales</taxon>
        <taxon>Nocardiopsidaceae</taxon>
        <taxon>Thermobifida</taxon>
    </lineage>
</organism>
<feature type="compositionally biased region" description="Basic and acidic residues" evidence="1">
    <location>
        <begin position="39"/>
        <end position="48"/>
    </location>
</feature>
<dbReference type="EMBL" id="CP000088">
    <property type="protein sequence ID" value="AAZ54271.1"/>
    <property type="molecule type" value="Genomic_DNA"/>
</dbReference>